<evidence type="ECO:0000256" key="7">
    <source>
        <dbReference type="RuleBase" id="RU004478"/>
    </source>
</evidence>
<keyword evidence="6" id="KW-0496">Mitochondrion</keyword>
<dbReference type="EMBL" id="HBGG01042733">
    <property type="protein sequence ID" value="CAD9228822.1"/>
    <property type="molecule type" value="Transcribed_RNA"/>
</dbReference>
<evidence type="ECO:0000256" key="5">
    <source>
        <dbReference type="ARBA" id="ARBA00023186"/>
    </source>
</evidence>
<dbReference type="GO" id="GO:0006457">
    <property type="term" value="P:protein folding"/>
    <property type="evidence" value="ECO:0007669"/>
    <property type="project" value="InterPro"/>
</dbReference>
<sequence>MYRQMVEIFKNLGVTAVETVGKPFDPEKHEAIMQEESTEVEDGLILDEFRRGFMLGSKLLRPAMVKVAINHLPKTEAAPSDSGSGEVAGKANEQPKEEAK</sequence>
<dbReference type="GO" id="GO:0009507">
    <property type="term" value="C:chloroplast"/>
    <property type="evidence" value="ECO:0007669"/>
    <property type="project" value="TreeGrafter"/>
</dbReference>
<evidence type="ECO:0000256" key="3">
    <source>
        <dbReference type="ARBA" id="ARBA00022490"/>
    </source>
</evidence>
<protein>
    <recommendedName>
        <fullName evidence="6">GrpE protein homolog</fullName>
    </recommendedName>
</protein>
<dbReference type="AlphaFoldDB" id="A0A7S1XB05"/>
<reference evidence="9" key="1">
    <citation type="submission" date="2021-01" db="EMBL/GenBank/DDBJ databases">
        <authorList>
            <person name="Corre E."/>
            <person name="Pelletier E."/>
            <person name="Niang G."/>
            <person name="Scheremetjew M."/>
            <person name="Finn R."/>
            <person name="Kale V."/>
            <person name="Holt S."/>
            <person name="Cochrane G."/>
            <person name="Meng A."/>
            <person name="Brown T."/>
            <person name="Cohen L."/>
        </authorList>
    </citation>
    <scope>NUCLEOTIDE SEQUENCE</scope>
    <source>
        <strain evidence="9">PLY429</strain>
    </source>
</reference>
<feature type="region of interest" description="Disordered" evidence="8">
    <location>
        <begin position="75"/>
        <end position="100"/>
    </location>
</feature>
<evidence type="ECO:0000256" key="1">
    <source>
        <dbReference type="ARBA" id="ARBA00004496"/>
    </source>
</evidence>
<dbReference type="InterPro" id="IPR000740">
    <property type="entry name" value="GrpE"/>
</dbReference>
<comment type="subcellular location">
    <subcellularLocation>
        <location evidence="1">Cytoplasm</location>
    </subcellularLocation>
    <subcellularLocation>
        <location evidence="6">Mitochondrion matrix</location>
    </subcellularLocation>
</comment>
<dbReference type="FunFam" id="2.30.22.10:FF:000001">
    <property type="entry name" value="Protein GrpE"/>
    <property type="match status" value="1"/>
</dbReference>
<dbReference type="SUPFAM" id="SSF51064">
    <property type="entry name" value="Head domain of nucleotide exchange factor GrpE"/>
    <property type="match status" value="1"/>
</dbReference>
<dbReference type="Pfam" id="PF01025">
    <property type="entry name" value="GrpE"/>
    <property type="match status" value="1"/>
</dbReference>
<evidence type="ECO:0000256" key="4">
    <source>
        <dbReference type="ARBA" id="ARBA00023016"/>
    </source>
</evidence>
<organism evidence="9">
    <name type="scientific">Tetraselmis chuii</name>
    <dbReference type="NCBI Taxonomy" id="63592"/>
    <lineage>
        <taxon>Eukaryota</taxon>
        <taxon>Viridiplantae</taxon>
        <taxon>Chlorophyta</taxon>
        <taxon>core chlorophytes</taxon>
        <taxon>Chlorodendrophyceae</taxon>
        <taxon>Chlorodendrales</taxon>
        <taxon>Chlorodendraceae</taxon>
        <taxon>Tetraselmis</taxon>
    </lineage>
</organism>
<keyword evidence="4" id="KW-0346">Stress response</keyword>
<name>A0A7S1XB05_9CHLO</name>
<proteinExistence type="inferred from homology"/>
<dbReference type="GO" id="GO:0051082">
    <property type="term" value="F:unfolded protein binding"/>
    <property type="evidence" value="ECO:0007669"/>
    <property type="project" value="TreeGrafter"/>
</dbReference>
<keyword evidence="5 6" id="KW-0143">Chaperone</keyword>
<evidence type="ECO:0000256" key="2">
    <source>
        <dbReference type="ARBA" id="ARBA00011738"/>
    </source>
</evidence>
<dbReference type="InterPro" id="IPR009012">
    <property type="entry name" value="GrpE_head"/>
</dbReference>
<accession>A0A7S1XB05</accession>
<comment type="similarity">
    <text evidence="7">Belongs to the GrpE family.</text>
</comment>
<evidence type="ECO:0000256" key="8">
    <source>
        <dbReference type="SAM" id="MobiDB-lite"/>
    </source>
</evidence>
<dbReference type="GO" id="GO:0042803">
    <property type="term" value="F:protein homodimerization activity"/>
    <property type="evidence" value="ECO:0007669"/>
    <property type="project" value="InterPro"/>
</dbReference>
<dbReference type="Gene3D" id="2.30.22.10">
    <property type="entry name" value="Head domain of nucleotide exchange factor GrpE"/>
    <property type="match status" value="1"/>
</dbReference>
<comment type="function">
    <text evidence="6">Essential component of the PAM complex, a complex required for the translocation of transit peptide-containing proteins from the inner membrane into the mitochondrial matrix in an ATP-dependent manner.</text>
</comment>
<dbReference type="GO" id="GO:0051087">
    <property type="term" value="F:protein-folding chaperone binding"/>
    <property type="evidence" value="ECO:0007669"/>
    <property type="project" value="InterPro"/>
</dbReference>
<comment type="subunit">
    <text evidence="2">Homodimer.</text>
</comment>
<gene>
    <name evidence="9" type="ORF">TCHU04912_LOCUS22061</name>
</gene>
<dbReference type="PRINTS" id="PR00773">
    <property type="entry name" value="GRPEPROTEIN"/>
</dbReference>
<dbReference type="PROSITE" id="PS01071">
    <property type="entry name" value="GRPE"/>
    <property type="match status" value="1"/>
</dbReference>
<dbReference type="PANTHER" id="PTHR21237">
    <property type="entry name" value="GRPE PROTEIN"/>
    <property type="match status" value="1"/>
</dbReference>
<dbReference type="GO" id="GO:0005759">
    <property type="term" value="C:mitochondrial matrix"/>
    <property type="evidence" value="ECO:0007669"/>
    <property type="project" value="UniProtKB-SubCell"/>
</dbReference>
<dbReference type="GO" id="GO:0000774">
    <property type="term" value="F:adenyl-nucleotide exchange factor activity"/>
    <property type="evidence" value="ECO:0007669"/>
    <property type="project" value="InterPro"/>
</dbReference>
<evidence type="ECO:0000256" key="6">
    <source>
        <dbReference type="RuleBase" id="RU000640"/>
    </source>
</evidence>
<keyword evidence="3" id="KW-0963">Cytoplasm</keyword>
<evidence type="ECO:0000313" key="9">
    <source>
        <dbReference type="EMBL" id="CAD9228822.1"/>
    </source>
</evidence>
<dbReference type="PANTHER" id="PTHR21237:SF40">
    <property type="entry name" value="CELL CYCLE AND APOPTOSIS REGULATOR PROTEIN 2"/>
    <property type="match status" value="1"/>
</dbReference>